<keyword evidence="3" id="KW-1185">Reference proteome</keyword>
<name>A0A9P9XWH5_9HYPO</name>
<feature type="signal peptide" evidence="1">
    <location>
        <begin position="1"/>
        <end position="19"/>
    </location>
</feature>
<dbReference type="OrthoDB" id="496981at2759"/>
<evidence type="ECO:0000256" key="1">
    <source>
        <dbReference type="SAM" id="SignalP"/>
    </source>
</evidence>
<protein>
    <submittedName>
        <fullName evidence="2">Phosphoglycerate mutase</fullName>
    </submittedName>
</protein>
<reference evidence="2" key="2">
    <citation type="submission" date="2022-07" db="EMBL/GenBank/DDBJ databases">
        <authorList>
            <person name="Goncalves M.F.M."/>
            <person name="Hilario S."/>
            <person name="Van De Peer Y."/>
            <person name="Esteves A.C."/>
            <person name="Alves A."/>
        </authorList>
    </citation>
    <scope>NUCLEOTIDE SEQUENCE</scope>
    <source>
        <strain evidence="2">MUM 19.33</strain>
    </source>
</reference>
<dbReference type="RefSeq" id="XP_051359997.1">
    <property type="nucleotide sequence ID" value="XM_051509008.1"/>
</dbReference>
<dbReference type="PANTHER" id="PTHR48100:SF32">
    <property type="entry name" value="ANCHORED PROTEIN, PUTATIVE (AFU_ORTHOLOGUE AFUA_1G10590)-RELATED"/>
    <property type="match status" value="1"/>
</dbReference>
<dbReference type="AlphaFoldDB" id="A0A9P9XWH5"/>
<reference evidence="2" key="1">
    <citation type="journal article" date="2021" name="J Fungi (Basel)">
        <title>Genomic and Metabolomic Analyses of the Marine Fungus Emericellopsis cladophorae: Insights into Saltwater Adaptability Mechanisms and Its Biosynthetic Potential.</title>
        <authorList>
            <person name="Goncalves M.F.M."/>
            <person name="Hilario S."/>
            <person name="Van de Peer Y."/>
            <person name="Esteves A.C."/>
            <person name="Alves A."/>
        </authorList>
    </citation>
    <scope>NUCLEOTIDE SEQUENCE</scope>
    <source>
        <strain evidence="2">MUM 19.33</strain>
    </source>
</reference>
<dbReference type="PANTHER" id="PTHR48100">
    <property type="entry name" value="BROAD-SPECIFICITY PHOSPHATASE YOR283W-RELATED"/>
    <property type="match status" value="1"/>
</dbReference>
<feature type="chain" id="PRO_5040114354" evidence="1">
    <location>
        <begin position="20"/>
        <end position="375"/>
    </location>
</feature>
<evidence type="ECO:0000313" key="2">
    <source>
        <dbReference type="EMBL" id="KAI6779141.1"/>
    </source>
</evidence>
<proteinExistence type="predicted"/>
<gene>
    <name evidence="2" type="ORF">J7T54_007596</name>
</gene>
<dbReference type="Proteomes" id="UP001055219">
    <property type="component" value="Unassembled WGS sequence"/>
</dbReference>
<dbReference type="SUPFAM" id="SSF53254">
    <property type="entry name" value="Phosphoglycerate mutase-like"/>
    <property type="match status" value="1"/>
</dbReference>
<comment type="caution">
    <text evidence="2">The sequence shown here is derived from an EMBL/GenBank/DDBJ whole genome shotgun (WGS) entry which is preliminary data.</text>
</comment>
<dbReference type="InterPro" id="IPR029033">
    <property type="entry name" value="His_PPase_superfam"/>
</dbReference>
<dbReference type="EMBL" id="JAGIXG020000052">
    <property type="protein sequence ID" value="KAI6779141.1"/>
    <property type="molecule type" value="Genomic_DNA"/>
</dbReference>
<dbReference type="Gene3D" id="3.40.50.1240">
    <property type="entry name" value="Phosphoglycerate mutase-like"/>
    <property type="match status" value="1"/>
</dbReference>
<dbReference type="InterPro" id="IPR050275">
    <property type="entry name" value="PGM_Phosphatase"/>
</dbReference>
<sequence>MKVAQLAALLVSLTPAALADWPEAEGKTIRYTPVPGYFLQDKPDTDPSGFDYASVNFGLIERSYPTDKRFDPQGERSQWERFEHWLQYLNAGCNRDGGVQYKMLFIGRHGQGWHNAAESFYGTPAWNCYWAEQQGNGTAIWADAHTTPAGDLESYKANAYFKERYDQDNMPRFSSYYSSPLTRCTITANLTFGDMEEAGYLPEEHPFVPVVKEGFREGMTVHTCNHRSDRSYIEAMFPWYRFEAGFTEEDELWRSYESETGEAHDARSKAVLDEVFRGADGDSGAWVSITTHSGAATRLLKALGHRPFRLSTGQIIPVLVKAEAVELQPEPTFVAHEPYSTCTSPPITSIPGEGCVCSATTALSSLVPSATASGL</sequence>
<dbReference type="GeneID" id="75834070"/>
<dbReference type="GO" id="GO:0005737">
    <property type="term" value="C:cytoplasm"/>
    <property type="evidence" value="ECO:0007669"/>
    <property type="project" value="TreeGrafter"/>
</dbReference>
<keyword evidence="1" id="KW-0732">Signal</keyword>
<evidence type="ECO:0000313" key="3">
    <source>
        <dbReference type="Proteomes" id="UP001055219"/>
    </source>
</evidence>
<organism evidence="2 3">
    <name type="scientific">Emericellopsis cladophorae</name>
    <dbReference type="NCBI Taxonomy" id="2686198"/>
    <lineage>
        <taxon>Eukaryota</taxon>
        <taxon>Fungi</taxon>
        <taxon>Dikarya</taxon>
        <taxon>Ascomycota</taxon>
        <taxon>Pezizomycotina</taxon>
        <taxon>Sordariomycetes</taxon>
        <taxon>Hypocreomycetidae</taxon>
        <taxon>Hypocreales</taxon>
        <taxon>Bionectriaceae</taxon>
        <taxon>Emericellopsis</taxon>
    </lineage>
</organism>
<accession>A0A9P9XWH5</accession>
<dbReference type="GO" id="GO:0016791">
    <property type="term" value="F:phosphatase activity"/>
    <property type="evidence" value="ECO:0007669"/>
    <property type="project" value="TreeGrafter"/>
</dbReference>